<evidence type="ECO:0000256" key="8">
    <source>
        <dbReference type="ARBA" id="ARBA00023242"/>
    </source>
</evidence>
<dbReference type="OrthoDB" id="4748970at2759"/>
<keyword evidence="3" id="KW-0677">Repeat</keyword>
<dbReference type="FunFam" id="3.30.160.60:FF:000446">
    <property type="entry name" value="Zinc finger protein"/>
    <property type="match status" value="1"/>
</dbReference>
<reference evidence="13 14" key="1">
    <citation type="journal article" date="2009" name="Nature">
        <title>Evolution of pathogenicity and sexual reproduction in eight Candida genomes.</title>
        <authorList>
            <person name="Butler G."/>
            <person name="Rasmussen M.D."/>
            <person name="Lin M.F."/>
            <person name="Santos M.A."/>
            <person name="Sakthikumar S."/>
            <person name="Munro C.A."/>
            <person name="Rheinbay E."/>
            <person name="Grabherr M."/>
            <person name="Forche A."/>
            <person name="Reedy J.L."/>
            <person name="Agrafioti I."/>
            <person name="Arnaud M.B."/>
            <person name="Bates S."/>
            <person name="Brown A.J."/>
            <person name="Brunke S."/>
            <person name="Costanzo M.C."/>
            <person name="Fitzpatrick D.A."/>
            <person name="de Groot P.W."/>
            <person name="Harris D."/>
            <person name="Hoyer L.L."/>
            <person name="Hube B."/>
            <person name="Klis F.M."/>
            <person name="Kodira C."/>
            <person name="Lennard N."/>
            <person name="Logue M.E."/>
            <person name="Martin R."/>
            <person name="Neiman A.M."/>
            <person name="Nikolaou E."/>
            <person name="Quail M.A."/>
            <person name="Quinn J."/>
            <person name="Santos M.C."/>
            <person name="Schmitzberger F.F."/>
            <person name="Sherlock G."/>
            <person name="Shah P."/>
            <person name="Silverstein K.A."/>
            <person name="Skrzypek M.S."/>
            <person name="Soll D."/>
            <person name="Staggs R."/>
            <person name="Stansfield I."/>
            <person name="Stumpf M.P."/>
            <person name="Sudbery P.E."/>
            <person name="Srikantha T."/>
            <person name="Zeng Q."/>
            <person name="Berman J."/>
            <person name="Berriman M."/>
            <person name="Heitman J."/>
            <person name="Gow N.A."/>
            <person name="Lorenz M.C."/>
            <person name="Birren B.W."/>
            <person name="Kellis M."/>
            <person name="Cuomo C.A."/>
        </authorList>
    </citation>
    <scope>NUCLEOTIDE SEQUENCE [LARGE SCALE GENOMIC DNA]</scope>
    <source>
        <strain evidence="14">ATCC 6260 / CBS 566 / DSM 6381 / JCM 1539 / NBRC 10279 / NRRL Y-324</strain>
    </source>
</reference>
<feature type="domain" description="C2H2-type" evidence="12">
    <location>
        <begin position="47"/>
        <end position="76"/>
    </location>
</feature>
<dbReference type="PANTHER" id="PTHR46179">
    <property type="entry name" value="ZINC FINGER PROTEIN"/>
    <property type="match status" value="1"/>
</dbReference>
<dbReference type="SMART" id="SM00355">
    <property type="entry name" value="ZnF_C2H2"/>
    <property type="match status" value="9"/>
</dbReference>
<evidence type="ECO:0000256" key="6">
    <source>
        <dbReference type="ARBA" id="ARBA00023015"/>
    </source>
</evidence>
<dbReference type="GeneID" id="5124056"/>
<dbReference type="FunCoup" id="A5DQ06">
    <property type="interactions" value="39"/>
</dbReference>
<dbReference type="GO" id="GO:0005634">
    <property type="term" value="C:nucleus"/>
    <property type="evidence" value="ECO:0007669"/>
    <property type="project" value="UniProtKB-SubCell"/>
</dbReference>
<evidence type="ECO:0000256" key="2">
    <source>
        <dbReference type="ARBA" id="ARBA00022723"/>
    </source>
</evidence>
<keyword evidence="6" id="KW-0805">Transcription regulation</keyword>
<dbReference type="EMBL" id="CH408161">
    <property type="protein sequence ID" value="EDK41259.2"/>
    <property type="molecule type" value="Genomic_DNA"/>
</dbReference>
<dbReference type="PROSITE" id="PS50157">
    <property type="entry name" value="ZINC_FINGER_C2H2_2"/>
    <property type="match status" value="6"/>
</dbReference>
<evidence type="ECO:0000256" key="5">
    <source>
        <dbReference type="ARBA" id="ARBA00022833"/>
    </source>
</evidence>
<evidence type="ECO:0000259" key="12">
    <source>
        <dbReference type="PROSITE" id="PS50157"/>
    </source>
</evidence>
<dbReference type="GO" id="GO:0042791">
    <property type="term" value="P:5S class rRNA transcription by RNA polymerase III"/>
    <property type="evidence" value="ECO:0007669"/>
    <property type="project" value="EnsemblFungi"/>
</dbReference>
<dbReference type="GO" id="GO:0001010">
    <property type="term" value="F:RNA polymerase II sequence-specific DNA-binding transcription factor recruiting activity"/>
    <property type="evidence" value="ECO:0007669"/>
    <property type="project" value="EnsemblFungi"/>
</dbReference>
<keyword evidence="8" id="KW-0539">Nucleus</keyword>
<evidence type="ECO:0000256" key="11">
    <source>
        <dbReference type="PROSITE-ProRule" id="PRU00042"/>
    </source>
</evidence>
<feature type="domain" description="C2H2-type" evidence="12">
    <location>
        <begin position="17"/>
        <end position="46"/>
    </location>
</feature>
<gene>
    <name evidence="13" type="ORF">PGUG_05357</name>
</gene>
<name>A5DQ06_PICGU</name>
<dbReference type="AlphaFoldDB" id="A5DQ06"/>
<dbReference type="FunFam" id="3.30.160.60:FF:000100">
    <property type="entry name" value="Zinc finger 45-like"/>
    <property type="match status" value="1"/>
</dbReference>
<feature type="domain" description="C2H2-type" evidence="12">
    <location>
        <begin position="132"/>
        <end position="159"/>
    </location>
</feature>
<evidence type="ECO:0000256" key="4">
    <source>
        <dbReference type="ARBA" id="ARBA00022771"/>
    </source>
</evidence>
<sequence length="405" mass="45508">MASSTSSAGSSTSTKKYVCDAEGCGKSYSKPSLLEQHKRSHTGERPFPCPEEGCSKSFLRKSHLSAHLVSHKSTKPHHCSVCGKGVNSLQHLKRHEIIHTKSFKCTAPGCEESFYKHQSLRHHFLSVHDKSLTCSTCGKEFTRPYKLAQHKIKFHGDSPVYQCDHQGCFHNFKTWSALQLHIKTEHPKLKCSVCGKGCVGKKGLRAHMAGCHDSSTAVKLWNCDYCVVGSFTKKAELLEHYKDFHDGNIPEELMKAEEKEKLESLLNDSEACGLENLRSLDQTTNQVDGTKSINSFNSEIESGTSITDLLINNVDMKTLLCPKKKCTRRFRREHDLRRHLKWHEVRLAQIESFLASLESEQATSEALTEKVIQDDESLVHGSNSDFDDQELDDLIDSEMASLTGK</sequence>
<protein>
    <recommendedName>
        <fullName evidence="10">pH-response transcription factor pacC/RIM101</fullName>
    </recommendedName>
</protein>
<evidence type="ECO:0000256" key="7">
    <source>
        <dbReference type="ARBA" id="ARBA00023163"/>
    </source>
</evidence>
<dbReference type="InParanoid" id="A5DQ06"/>
<dbReference type="FunFam" id="3.30.160.60:FF:000125">
    <property type="entry name" value="Putative zinc finger protein 143"/>
    <property type="match status" value="1"/>
</dbReference>
<proteinExistence type="inferred from homology"/>
<dbReference type="Gene3D" id="3.30.160.60">
    <property type="entry name" value="Classic Zinc Finger"/>
    <property type="match status" value="5"/>
</dbReference>
<keyword evidence="4 11" id="KW-0863">Zinc-finger</keyword>
<dbReference type="InterPro" id="IPR051061">
    <property type="entry name" value="Zinc_finger_trans_reg"/>
</dbReference>
<dbReference type="HOGENOM" id="CLU_044102_0_0_1"/>
<dbReference type="RefSeq" id="XP_001482337.2">
    <property type="nucleotide sequence ID" value="XM_001482287.1"/>
</dbReference>
<dbReference type="GO" id="GO:0008270">
    <property type="term" value="F:zinc ion binding"/>
    <property type="evidence" value="ECO:0007669"/>
    <property type="project" value="UniProtKB-KW"/>
</dbReference>
<dbReference type="SUPFAM" id="SSF57667">
    <property type="entry name" value="beta-beta-alpha zinc fingers"/>
    <property type="match status" value="3"/>
</dbReference>
<dbReference type="eggNOG" id="KOG1721">
    <property type="taxonomic scope" value="Eukaryota"/>
</dbReference>
<accession>A5DQ06</accession>
<dbReference type="Pfam" id="PF00096">
    <property type="entry name" value="zf-C2H2"/>
    <property type="match status" value="4"/>
</dbReference>
<organism evidence="13 14">
    <name type="scientific">Meyerozyma guilliermondii (strain ATCC 6260 / CBS 566 / DSM 6381 / JCM 1539 / NBRC 10279 / NRRL Y-324)</name>
    <name type="common">Yeast</name>
    <name type="synonym">Candida guilliermondii</name>
    <dbReference type="NCBI Taxonomy" id="294746"/>
    <lineage>
        <taxon>Eukaryota</taxon>
        <taxon>Fungi</taxon>
        <taxon>Dikarya</taxon>
        <taxon>Ascomycota</taxon>
        <taxon>Saccharomycotina</taxon>
        <taxon>Pichiomycetes</taxon>
        <taxon>Debaryomycetaceae</taxon>
        <taxon>Meyerozyma</taxon>
    </lineage>
</organism>
<evidence type="ECO:0000313" key="14">
    <source>
        <dbReference type="Proteomes" id="UP000001997"/>
    </source>
</evidence>
<evidence type="ECO:0000256" key="3">
    <source>
        <dbReference type="ARBA" id="ARBA00022737"/>
    </source>
</evidence>
<feature type="domain" description="C2H2-type" evidence="12">
    <location>
        <begin position="319"/>
        <end position="343"/>
    </location>
</feature>
<dbReference type="KEGG" id="pgu:PGUG_05357"/>
<dbReference type="InterPro" id="IPR013087">
    <property type="entry name" value="Znf_C2H2_type"/>
</dbReference>
<dbReference type="GO" id="GO:0001002">
    <property type="term" value="F:RNA polymerase III type 1 promoter sequence-specific DNA binding"/>
    <property type="evidence" value="ECO:0007669"/>
    <property type="project" value="EnsemblFungi"/>
</dbReference>
<keyword evidence="5" id="KW-0862">Zinc</keyword>
<feature type="domain" description="C2H2-type" evidence="12">
    <location>
        <begin position="77"/>
        <end position="104"/>
    </location>
</feature>
<dbReference type="Proteomes" id="UP000001997">
    <property type="component" value="Unassembled WGS sequence"/>
</dbReference>
<dbReference type="GO" id="GO:0000978">
    <property type="term" value="F:RNA polymerase II cis-regulatory region sequence-specific DNA binding"/>
    <property type="evidence" value="ECO:0007669"/>
    <property type="project" value="UniProtKB-ARBA"/>
</dbReference>
<dbReference type="InterPro" id="IPR036236">
    <property type="entry name" value="Znf_C2H2_sf"/>
</dbReference>
<keyword evidence="2" id="KW-0479">Metal-binding</keyword>
<evidence type="ECO:0000256" key="1">
    <source>
        <dbReference type="ARBA" id="ARBA00004123"/>
    </source>
</evidence>
<keyword evidence="14" id="KW-1185">Reference proteome</keyword>
<evidence type="ECO:0000256" key="9">
    <source>
        <dbReference type="ARBA" id="ARBA00038089"/>
    </source>
</evidence>
<comment type="subcellular location">
    <subcellularLocation>
        <location evidence="1">Nucleus</location>
    </subcellularLocation>
</comment>
<evidence type="ECO:0000313" key="13">
    <source>
        <dbReference type="EMBL" id="EDK41259.2"/>
    </source>
</evidence>
<feature type="domain" description="C2H2-type" evidence="12">
    <location>
        <begin position="103"/>
        <end position="128"/>
    </location>
</feature>
<dbReference type="PROSITE" id="PS00028">
    <property type="entry name" value="ZINC_FINGER_C2H2_1"/>
    <property type="match status" value="8"/>
</dbReference>
<dbReference type="PANTHER" id="PTHR46179:SF13">
    <property type="entry name" value="C2H2-TYPE DOMAIN-CONTAINING PROTEIN"/>
    <property type="match status" value="1"/>
</dbReference>
<dbReference type="OMA" id="SFYKHPQ"/>
<keyword evidence="7" id="KW-0804">Transcription</keyword>
<dbReference type="STRING" id="294746.A5DQ06"/>
<comment type="similarity">
    <text evidence="9">Belongs to the pacC/RIM101 family.</text>
</comment>
<dbReference type="GO" id="GO:0000981">
    <property type="term" value="F:DNA-binding transcription factor activity, RNA polymerase II-specific"/>
    <property type="evidence" value="ECO:0007669"/>
    <property type="project" value="UniProtKB-ARBA"/>
</dbReference>
<evidence type="ECO:0000256" key="10">
    <source>
        <dbReference type="ARBA" id="ARBA00039490"/>
    </source>
</evidence>